<name>A0A4Y3RC06_9ACTN</name>
<protein>
    <submittedName>
        <fullName evidence="1">Uncharacterized protein</fullName>
    </submittedName>
</protein>
<reference evidence="1 2" key="1">
    <citation type="submission" date="2019-06" db="EMBL/GenBank/DDBJ databases">
        <title>Whole genome shotgun sequence of Streptomyces gardneri NBRC 12865.</title>
        <authorList>
            <person name="Hosoyama A."/>
            <person name="Uohara A."/>
            <person name="Ohji S."/>
            <person name="Ichikawa N."/>
        </authorList>
    </citation>
    <scope>NUCLEOTIDE SEQUENCE [LARGE SCALE GENOMIC DNA]</scope>
    <source>
        <strain evidence="1 2">NBRC 12865</strain>
    </source>
</reference>
<evidence type="ECO:0000313" key="2">
    <source>
        <dbReference type="Proteomes" id="UP000315226"/>
    </source>
</evidence>
<comment type="caution">
    <text evidence="1">The sequence shown here is derived from an EMBL/GenBank/DDBJ whole genome shotgun (WGS) entry which is preliminary data.</text>
</comment>
<keyword evidence="2" id="KW-1185">Reference proteome</keyword>
<organism evidence="1 2">
    <name type="scientific">Streptomyces gardneri</name>
    <dbReference type="NCBI Taxonomy" id="66892"/>
    <lineage>
        <taxon>Bacteria</taxon>
        <taxon>Bacillati</taxon>
        <taxon>Actinomycetota</taxon>
        <taxon>Actinomycetes</taxon>
        <taxon>Kitasatosporales</taxon>
        <taxon>Streptomycetaceae</taxon>
        <taxon>Streptomyces</taxon>
    </lineage>
</organism>
<proteinExistence type="predicted"/>
<sequence>MTQSQGCSGGVVAAGGGETRAGWHSKAWLVMTYGAVWCETTLPGLEIRRDGNAVLGVRLLGWCEAVPRALTAAFLGDGAPSPQSLITGCEVEAAKGVVPC</sequence>
<accession>A0A4Y3RC06</accession>
<gene>
    <name evidence="1" type="ORF">SGA01_09200</name>
</gene>
<dbReference type="Proteomes" id="UP000315226">
    <property type="component" value="Unassembled WGS sequence"/>
</dbReference>
<dbReference type="AlphaFoldDB" id="A0A4Y3RC06"/>
<dbReference type="EMBL" id="BJMN01000006">
    <property type="protein sequence ID" value="GEB55315.1"/>
    <property type="molecule type" value="Genomic_DNA"/>
</dbReference>
<evidence type="ECO:0000313" key="1">
    <source>
        <dbReference type="EMBL" id="GEB55315.1"/>
    </source>
</evidence>